<dbReference type="SUPFAM" id="SSF53597">
    <property type="entry name" value="Dihydrofolate reductase-like"/>
    <property type="match status" value="1"/>
</dbReference>
<dbReference type="RefSeq" id="WP_405286434.1">
    <property type="nucleotide sequence ID" value="NZ_JBBHLI010000002.1"/>
</dbReference>
<evidence type="ECO:0000313" key="3">
    <source>
        <dbReference type="Proteomes" id="UP001484239"/>
    </source>
</evidence>
<dbReference type="PANTHER" id="PTHR38011:SF11">
    <property type="entry name" value="2,5-DIAMINO-6-RIBOSYLAMINO-4(3H)-PYRIMIDINONE 5'-PHOSPHATE REDUCTASE"/>
    <property type="match status" value="1"/>
</dbReference>
<dbReference type="EMBL" id="JBBHLI010000002">
    <property type="protein sequence ID" value="MEK9500274.1"/>
    <property type="molecule type" value="Genomic_DNA"/>
</dbReference>
<organism evidence="2 3">
    <name type="scientific">Gaopeijia maritima</name>
    <dbReference type="NCBI Taxonomy" id="3119007"/>
    <lineage>
        <taxon>Bacteria</taxon>
        <taxon>Pseudomonadati</taxon>
        <taxon>Gemmatimonadota</taxon>
        <taxon>Longimicrobiia</taxon>
        <taxon>Gaopeijiales</taxon>
        <taxon>Gaopeijiaceae</taxon>
        <taxon>Gaopeijia</taxon>
    </lineage>
</organism>
<name>A0ABU9E6I3_9BACT</name>
<dbReference type="Gene3D" id="3.40.430.10">
    <property type="entry name" value="Dihydrofolate Reductase, subunit A"/>
    <property type="match status" value="1"/>
</dbReference>
<dbReference type="InterPro" id="IPR002734">
    <property type="entry name" value="RibDG_C"/>
</dbReference>
<proteinExistence type="predicted"/>
<accession>A0ABU9E6I3</accession>
<evidence type="ECO:0000313" key="2">
    <source>
        <dbReference type="EMBL" id="MEK9500274.1"/>
    </source>
</evidence>
<keyword evidence="3" id="KW-1185">Reference proteome</keyword>
<dbReference type="Pfam" id="PF01872">
    <property type="entry name" value="RibD_C"/>
    <property type="match status" value="1"/>
</dbReference>
<dbReference type="Proteomes" id="UP001484239">
    <property type="component" value="Unassembled WGS sequence"/>
</dbReference>
<dbReference type="PANTHER" id="PTHR38011">
    <property type="entry name" value="DIHYDROFOLATE REDUCTASE FAMILY PROTEIN (AFU_ORTHOLOGUE AFUA_8G06820)"/>
    <property type="match status" value="1"/>
</dbReference>
<gene>
    <name evidence="2" type="ORF">WI372_04735</name>
</gene>
<evidence type="ECO:0000259" key="1">
    <source>
        <dbReference type="Pfam" id="PF01872"/>
    </source>
</evidence>
<comment type="caution">
    <text evidence="2">The sequence shown here is derived from an EMBL/GenBank/DDBJ whole genome shotgun (WGS) entry which is preliminary data.</text>
</comment>
<dbReference type="InterPro" id="IPR024072">
    <property type="entry name" value="DHFR-like_dom_sf"/>
</dbReference>
<feature type="domain" description="Bacterial bifunctional deaminase-reductase C-terminal" evidence="1">
    <location>
        <begin position="5"/>
        <end position="177"/>
    </location>
</feature>
<protein>
    <submittedName>
        <fullName evidence="2">Dihydrofolate reductase family protein</fullName>
    </submittedName>
</protein>
<sequence>MARRVVLWNLLTLDGYFEGAEKWDLSYHETAWGPELEAFSLEQADEVGALLFGRVTYEGMAAYWKDVDGPIADFMNGVPKVVFSRSLTRVDWANARLVRTRAVAEVQRLKLEEAPGDLFVFGSADLADSLLDAGLVDELRLGLVPMLLGNGTPFFKLRRSPIDLEHLGTRQLGPGCTLLRYRPVSLDPDG</sequence>
<dbReference type="InterPro" id="IPR050765">
    <property type="entry name" value="Riboflavin_Biosynth_HTPR"/>
</dbReference>
<reference evidence="2 3" key="1">
    <citation type="submission" date="2024-02" db="EMBL/GenBank/DDBJ databases">
        <title>A novel Gemmatimonadota bacterium.</title>
        <authorList>
            <person name="Du Z.-J."/>
            <person name="Ye Y.-Q."/>
        </authorList>
    </citation>
    <scope>NUCLEOTIDE SEQUENCE [LARGE SCALE GENOMIC DNA]</scope>
    <source>
        <strain evidence="2 3">DH-20</strain>
    </source>
</reference>